<evidence type="ECO:0000256" key="2">
    <source>
        <dbReference type="ARBA" id="ARBA00022729"/>
    </source>
</evidence>
<reference evidence="5" key="1">
    <citation type="submission" date="2019-09" db="EMBL/GenBank/DDBJ databases">
        <title>Draft genome information of white flower Hibiscus syriacus.</title>
        <authorList>
            <person name="Kim Y.-M."/>
        </authorList>
    </citation>
    <scope>NUCLEOTIDE SEQUENCE [LARGE SCALE GENOMIC DNA]</scope>
    <source>
        <strain evidence="5">YM2019G1</strain>
    </source>
</reference>
<protein>
    <recommendedName>
        <fullName evidence="7">Leucine-rich repeat-containing N-terminal plant-type domain-containing protein</fullName>
    </recommendedName>
</protein>
<evidence type="ECO:0000256" key="4">
    <source>
        <dbReference type="SAM" id="Phobius"/>
    </source>
</evidence>
<proteinExistence type="predicted"/>
<name>A0A6A2Y7N2_HIBSY</name>
<evidence type="ECO:0000256" key="1">
    <source>
        <dbReference type="ARBA" id="ARBA00004479"/>
    </source>
</evidence>
<dbReference type="InterPro" id="IPR051716">
    <property type="entry name" value="Plant_RL_S/T_kinase"/>
</dbReference>
<evidence type="ECO:0008006" key="7">
    <source>
        <dbReference type="Google" id="ProtNLM"/>
    </source>
</evidence>
<dbReference type="Gene3D" id="3.80.10.10">
    <property type="entry name" value="Ribonuclease Inhibitor"/>
    <property type="match status" value="2"/>
</dbReference>
<keyword evidence="4" id="KW-0472">Membrane</keyword>
<dbReference type="Pfam" id="PF00560">
    <property type="entry name" value="LRR_1"/>
    <property type="match status" value="2"/>
</dbReference>
<keyword evidence="4" id="KW-1133">Transmembrane helix</keyword>
<keyword evidence="2" id="KW-0732">Signal</keyword>
<accession>A0A6A2Y7N2</accession>
<dbReference type="AlphaFoldDB" id="A0A6A2Y7N2"/>
<feature type="transmembrane region" description="Helical" evidence="4">
    <location>
        <begin position="205"/>
        <end position="234"/>
    </location>
</feature>
<organism evidence="5 6">
    <name type="scientific">Hibiscus syriacus</name>
    <name type="common">Rose of Sharon</name>
    <dbReference type="NCBI Taxonomy" id="106335"/>
    <lineage>
        <taxon>Eukaryota</taxon>
        <taxon>Viridiplantae</taxon>
        <taxon>Streptophyta</taxon>
        <taxon>Embryophyta</taxon>
        <taxon>Tracheophyta</taxon>
        <taxon>Spermatophyta</taxon>
        <taxon>Magnoliopsida</taxon>
        <taxon>eudicotyledons</taxon>
        <taxon>Gunneridae</taxon>
        <taxon>Pentapetalae</taxon>
        <taxon>rosids</taxon>
        <taxon>malvids</taxon>
        <taxon>Malvales</taxon>
        <taxon>Malvaceae</taxon>
        <taxon>Malvoideae</taxon>
        <taxon>Hibiscus</taxon>
    </lineage>
</organism>
<evidence type="ECO:0000256" key="3">
    <source>
        <dbReference type="ARBA" id="ARBA00023170"/>
    </source>
</evidence>
<keyword evidence="6" id="KW-1185">Reference proteome</keyword>
<dbReference type="InterPro" id="IPR032675">
    <property type="entry name" value="LRR_dom_sf"/>
</dbReference>
<gene>
    <name evidence="5" type="ORF">F3Y22_tig00111504pilonHSYRG00121</name>
</gene>
<dbReference type="GO" id="GO:0016020">
    <property type="term" value="C:membrane"/>
    <property type="evidence" value="ECO:0007669"/>
    <property type="project" value="UniProtKB-SubCell"/>
</dbReference>
<dbReference type="EMBL" id="VEPZ02001356">
    <property type="protein sequence ID" value="KAE8677675.1"/>
    <property type="molecule type" value="Genomic_DNA"/>
</dbReference>
<evidence type="ECO:0000313" key="6">
    <source>
        <dbReference type="Proteomes" id="UP000436088"/>
    </source>
</evidence>
<dbReference type="SUPFAM" id="SSF52058">
    <property type="entry name" value="L domain-like"/>
    <property type="match status" value="1"/>
</dbReference>
<dbReference type="Proteomes" id="UP000436088">
    <property type="component" value="Unassembled WGS sequence"/>
</dbReference>
<dbReference type="InterPro" id="IPR001611">
    <property type="entry name" value="Leu-rich_rpt"/>
</dbReference>
<comment type="subcellular location">
    <subcellularLocation>
        <location evidence="1">Membrane</location>
        <topology evidence="1">Single-pass type I membrane protein</topology>
    </subcellularLocation>
</comment>
<feature type="transmembrane region" description="Helical" evidence="4">
    <location>
        <begin position="100"/>
        <end position="120"/>
    </location>
</feature>
<comment type="caution">
    <text evidence="5">The sequence shown here is derived from an EMBL/GenBank/DDBJ whole genome shotgun (WGS) entry which is preliminary data.</text>
</comment>
<dbReference type="PANTHER" id="PTHR48053">
    <property type="entry name" value="LEUCINE RICH REPEAT FAMILY PROTEIN, EXPRESSED"/>
    <property type="match status" value="1"/>
</dbReference>
<dbReference type="PANTHER" id="PTHR48053:SF126">
    <property type="entry name" value="MDIS1-INTERACTING RECEPTOR LIKE KINASE 2-LIKE ISOFORM X1"/>
    <property type="match status" value="1"/>
</dbReference>
<sequence>MSVVSMSMPTADQSPLESEAKAVLESGWWISHGNDASQRCKWTGISCNPAGSIIKIDLSDQQIGGNIPPRIGDLSALEYLGLSTCDLSGELPPPLETLPIYGFWTFPITFISLGILGSSFKSITRFYSPRDWELIQVDLLVASFKSITRFYSQTDWEFIQLEPLGSSFKPINWFYSQEIGNLDALTVLYLSRNRLNGSIPSDSQAFYFIILDLSFNQLSGTVPTFILLIFIFMMPEMGVTRFLPILLKEIRVYRLAKKNRAGQQPEKNGDTFSIWNYDGKIAYEDIIAANRGFPFSLLYRSRWLQKRLQSATPLWKSCCLEKASPFRSRKSSFRQEFQERDQQQRISIFVTIGVGGYRSVYRVQLPCGKVCCLEKASPFRSRKSSFRQEFQERDQVSNANTTSKHREASWILSTPTLHVLDLRIHGEREFVLQPRDEVKPVEMD</sequence>
<evidence type="ECO:0000313" key="5">
    <source>
        <dbReference type="EMBL" id="KAE8677675.1"/>
    </source>
</evidence>
<keyword evidence="4" id="KW-0812">Transmembrane</keyword>
<keyword evidence="3" id="KW-0675">Receptor</keyword>